<dbReference type="SUPFAM" id="SSF103473">
    <property type="entry name" value="MFS general substrate transporter"/>
    <property type="match status" value="1"/>
</dbReference>
<feature type="transmembrane region" description="Helical" evidence="5">
    <location>
        <begin position="206"/>
        <end position="224"/>
    </location>
</feature>
<comment type="subcellular location">
    <subcellularLocation>
        <location evidence="1">Membrane</location>
        <topology evidence="1">Multi-pass membrane protein</topology>
    </subcellularLocation>
</comment>
<accession>A0ABQ9FFV0</accession>
<dbReference type="InterPro" id="IPR001958">
    <property type="entry name" value="Tet-R_TetA/multi-R_MdtG-like"/>
</dbReference>
<dbReference type="Pfam" id="PF07690">
    <property type="entry name" value="MFS_1"/>
    <property type="match status" value="1"/>
</dbReference>
<evidence type="ECO:0000256" key="2">
    <source>
        <dbReference type="ARBA" id="ARBA00022692"/>
    </source>
</evidence>
<feature type="transmembrane region" description="Helical" evidence="5">
    <location>
        <begin position="162"/>
        <end position="186"/>
    </location>
</feature>
<feature type="transmembrane region" description="Helical" evidence="5">
    <location>
        <begin position="43"/>
        <end position="61"/>
    </location>
</feature>
<dbReference type="CDD" id="cd17390">
    <property type="entry name" value="MFS_MFSD9"/>
    <property type="match status" value="1"/>
</dbReference>
<feature type="domain" description="Major facilitator superfamily (MFS) profile" evidence="6">
    <location>
        <begin position="4"/>
        <end position="349"/>
    </location>
</feature>
<comment type="caution">
    <text evidence="7">The sequence shown here is derived from an EMBL/GenBank/DDBJ whole genome shotgun (WGS) entry which is preliminary data.</text>
</comment>
<evidence type="ECO:0000313" key="7">
    <source>
        <dbReference type="EMBL" id="KAJ8315392.1"/>
    </source>
</evidence>
<organism evidence="7 8">
    <name type="scientific">Tegillarca granosa</name>
    <name type="common">Malaysian cockle</name>
    <name type="synonym">Anadara granosa</name>
    <dbReference type="NCBI Taxonomy" id="220873"/>
    <lineage>
        <taxon>Eukaryota</taxon>
        <taxon>Metazoa</taxon>
        <taxon>Spiralia</taxon>
        <taxon>Lophotrochozoa</taxon>
        <taxon>Mollusca</taxon>
        <taxon>Bivalvia</taxon>
        <taxon>Autobranchia</taxon>
        <taxon>Pteriomorphia</taxon>
        <taxon>Arcoida</taxon>
        <taxon>Arcoidea</taxon>
        <taxon>Arcidae</taxon>
        <taxon>Tegillarca</taxon>
    </lineage>
</organism>
<evidence type="ECO:0000259" key="6">
    <source>
        <dbReference type="PROSITE" id="PS50850"/>
    </source>
</evidence>
<dbReference type="PROSITE" id="PS50850">
    <property type="entry name" value="MFS"/>
    <property type="match status" value="1"/>
</dbReference>
<dbReference type="PANTHER" id="PTHR24002">
    <property type="entry name" value="SOLUTE CARRIER FAMILY 22 MEMBER 18"/>
    <property type="match status" value="1"/>
</dbReference>
<reference evidence="7 8" key="1">
    <citation type="submission" date="2022-12" db="EMBL/GenBank/DDBJ databases">
        <title>Chromosome-level genome of Tegillarca granosa.</title>
        <authorList>
            <person name="Kim J."/>
        </authorList>
    </citation>
    <scope>NUCLEOTIDE SEQUENCE [LARGE SCALE GENOMIC DNA]</scope>
    <source>
        <strain evidence="7">Teg-2019</strain>
        <tissue evidence="7">Adductor muscle</tissue>
    </source>
</reference>
<dbReference type="PRINTS" id="PR01035">
    <property type="entry name" value="TCRTETA"/>
</dbReference>
<dbReference type="Proteomes" id="UP001217089">
    <property type="component" value="Unassembled WGS sequence"/>
</dbReference>
<sequence length="349" mass="37756">MKGPIIDLVVSKLFKDMDLFGVSIVLPLISSHARELGASPTVTGVIGSLYGFLQFFSSPVVGRWSDISGRRYCLIWCLILSAGSYALLGIASSPFLMFISRIPGGIFKHSQTISKSLLTDIVPDNQLSRALGYFNAASSIGFILGPLIGGHIAETPGGFYKVALLAGAIFLLNSVIVWYSFSVLVFRTNFTLTMKERFETSPKINGYIISYTGTISALFGFTAGSVSNFYKNDAKLITHLAILQVITLLFLSYTFSLNLFILWLTPLSFGSTLLRVVSARLLFVRGKGKDVGTLMGFSQSNVSIARIISPFLSGLALEFSASGPSLIGALTTMIAIVVLVIRPQNPQFD</sequence>
<dbReference type="Gene3D" id="1.20.1250.20">
    <property type="entry name" value="MFS general substrate transporter like domains"/>
    <property type="match status" value="2"/>
</dbReference>
<evidence type="ECO:0000256" key="3">
    <source>
        <dbReference type="ARBA" id="ARBA00022989"/>
    </source>
</evidence>
<dbReference type="EMBL" id="JARBDR010000337">
    <property type="protein sequence ID" value="KAJ8315392.1"/>
    <property type="molecule type" value="Genomic_DNA"/>
</dbReference>
<feature type="transmembrane region" description="Helical" evidence="5">
    <location>
        <begin position="130"/>
        <end position="150"/>
    </location>
</feature>
<keyword evidence="8" id="KW-1185">Reference proteome</keyword>
<keyword evidence="4 5" id="KW-0472">Membrane</keyword>
<keyword evidence="2 5" id="KW-0812">Transmembrane</keyword>
<feature type="transmembrane region" description="Helical" evidence="5">
    <location>
        <begin position="236"/>
        <end position="255"/>
    </location>
</feature>
<name>A0ABQ9FFV0_TEGGR</name>
<gene>
    <name evidence="7" type="ORF">KUTeg_007542</name>
</gene>
<feature type="transmembrane region" description="Helical" evidence="5">
    <location>
        <begin position="73"/>
        <end position="99"/>
    </location>
</feature>
<dbReference type="PANTHER" id="PTHR24002:SF3">
    <property type="entry name" value="SOLUTE CARRIER FAMILY 22 MEMBER 18"/>
    <property type="match status" value="1"/>
</dbReference>
<protein>
    <recommendedName>
        <fullName evidence="6">Major facilitator superfamily (MFS) profile domain-containing protein</fullName>
    </recommendedName>
</protein>
<dbReference type="InterPro" id="IPR036259">
    <property type="entry name" value="MFS_trans_sf"/>
</dbReference>
<evidence type="ECO:0000313" key="8">
    <source>
        <dbReference type="Proteomes" id="UP001217089"/>
    </source>
</evidence>
<evidence type="ECO:0000256" key="5">
    <source>
        <dbReference type="SAM" id="Phobius"/>
    </source>
</evidence>
<dbReference type="InterPro" id="IPR011701">
    <property type="entry name" value="MFS"/>
</dbReference>
<evidence type="ECO:0000256" key="4">
    <source>
        <dbReference type="ARBA" id="ARBA00023136"/>
    </source>
</evidence>
<evidence type="ECO:0000256" key="1">
    <source>
        <dbReference type="ARBA" id="ARBA00004141"/>
    </source>
</evidence>
<feature type="transmembrane region" description="Helical" evidence="5">
    <location>
        <begin position="323"/>
        <end position="341"/>
    </location>
</feature>
<dbReference type="InterPro" id="IPR020846">
    <property type="entry name" value="MFS_dom"/>
</dbReference>
<proteinExistence type="predicted"/>
<keyword evidence="3 5" id="KW-1133">Transmembrane helix</keyword>